<dbReference type="PANTHER" id="PTHR47839:SF1">
    <property type="entry name" value="DOMAIN PROTEIN, PUTATIVE (AFU_ORTHOLOGUE AFUA_6G04830)-RELATED"/>
    <property type="match status" value="1"/>
</dbReference>
<dbReference type="VEuPathDB" id="FungiDB:RhiirA1_480702"/>
<accession>A0A2N0NG06</accession>
<gene>
    <name evidence="1" type="ORF">RhiirA5_483588</name>
</gene>
<proteinExistence type="predicted"/>
<evidence type="ECO:0000313" key="2">
    <source>
        <dbReference type="Proteomes" id="UP000232722"/>
    </source>
</evidence>
<organism evidence="1 2">
    <name type="scientific">Rhizophagus irregularis</name>
    <dbReference type="NCBI Taxonomy" id="588596"/>
    <lineage>
        <taxon>Eukaryota</taxon>
        <taxon>Fungi</taxon>
        <taxon>Fungi incertae sedis</taxon>
        <taxon>Mucoromycota</taxon>
        <taxon>Glomeromycotina</taxon>
        <taxon>Glomeromycetes</taxon>
        <taxon>Glomerales</taxon>
        <taxon>Glomeraceae</taxon>
        <taxon>Rhizophagus</taxon>
    </lineage>
</organism>
<name>A0A2N0NG06_9GLOM</name>
<dbReference type="Pfam" id="PF12449">
    <property type="entry name" value="DUF3684"/>
    <property type="match status" value="1"/>
</dbReference>
<dbReference type="EMBL" id="LLXJ01007947">
    <property type="protein sequence ID" value="PKB93479.1"/>
    <property type="molecule type" value="Genomic_DNA"/>
</dbReference>
<dbReference type="Proteomes" id="UP000232722">
    <property type="component" value="Unassembled WGS sequence"/>
</dbReference>
<dbReference type="VEuPathDB" id="FungiDB:RhiirFUN_026661"/>
<protein>
    <submittedName>
        <fullName evidence="1">Uncharacterized protein</fullName>
    </submittedName>
</protein>
<dbReference type="AlphaFoldDB" id="A0A2N0NG06"/>
<comment type="caution">
    <text evidence="1">The sequence shown here is derived from an EMBL/GenBank/DDBJ whole genome shotgun (WGS) entry which is preliminary data.</text>
</comment>
<sequence>SLNNFFPCVDFGTKANEFLAKCGVKKPSSYDFSKISIDSSHKLWSLYLENYLKILTKINPNLKTILNLAAKSNYPKIRELAFKYFVDNFYSKYSKFYKPEEIDVAFLPCSNSISYAKHSECFINDKCKSIGFKIIREDLRSKAGDFGVRQNPNREELINGLTENPPKNKNKAKEVFEYLNTQQEGFTDSDWKKLKDFEFIPIHKKNIDVDLIKPRDCYLKFKDKRQVP</sequence>
<evidence type="ECO:0000313" key="1">
    <source>
        <dbReference type="EMBL" id="PKB93479.1"/>
    </source>
</evidence>
<feature type="non-terminal residue" evidence="1">
    <location>
        <position position="1"/>
    </location>
</feature>
<dbReference type="InterPro" id="IPR022155">
    <property type="entry name" value="DUF3684"/>
</dbReference>
<reference evidence="1 2" key="2">
    <citation type="submission" date="2017-09" db="EMBL/GenBank/DDBJ databases">
        <title>Extensive intraspecific genome diversity in a model arbuscular mycorrhizal fungus.</title>
        <authorList>
            <person name="Chen E.C."/>
            <person name="Morin E."/>
            <person name="Beaudet D."/>
            <person name="Noel J."/>
            <person name="Ndikumana S."/>
            <person name="Charron P."/>
            <person name="St-Onge C."/>
            <person name="Giorgi J."/>
            <person name="Grigoriev I.V."/>
            <person name="Roux C."/>
            <person name="Martin F.M."/>
            <person name="Corradi N."/>
        </authorList>
    </citation>
    <scope>NUCLEOTIDE SEQUENCE [LARGE SCALE GENOMIC DNA]</scope>
    <source>
        <strain evidence="1 2">A5</strain>
    </source>
</reference>
<reference evidence="1 2" key="1">
    <citation type="submission" date="2016-04" db="EMBL/GenBank/DDBJ databases">
        <title>Genome analyses suggest a sexual origin of heterokaryosis in a supposedly ancient asexual fungus.</title>
        <authorList>
            <person name="Ropars J."/>
            <person name="Sedzielewska K."/>
            <person name="Noel J."/>
            <person name="Charron P."/>
            <person name="Farinelli L."/>
            <person name="Marton T."/>
            <person name="Kruger M."/>
            <person name="Pelin A."/>
            <person name="Brachmann A."/>
            <person name="Corradi N."/>
        </authorList>
    </citation>
    <scope>NUCLEOTIDE SEQUENCE [LARGE SCALE GENOMIC DNA]</scope>
    <source>
        <strain evidence="1 2">A5</strain>
    </source>
</reference>
<dbReference type="PANTHER" id="PTHR47839">
    <property type="entry name" value="DOMAIN PROTEIN, PUTATIVE (AFU_ORTHOLOGUE AFUA_6G04830)-RELATED"/>
    <property type="match status" value="1"/>
</dbReference>